<sequence>MADPINITNSDIINREEKLNSKLSLALNKRKRENSKNNKPPKQKKVKESFASKKDVDINFKYLTINIDQRLAEITIQKGPRYNIEVLKEFEQALIYVDGRKDISVTLVTSQCGTLCSSLDLKTTIGR</sequence>
<dbReference type="OrthoDB" id="6357915at2759"/>
<dbReference type="AlphaFoldDB" id="A0A8S3W8Z1"/>
<feature type="compositionally biased region" description="Basic residues" evidence="1">
    <location>
        <begin position="28"/>
        <end position="45"/>
    </location>
</feature>
<name>A0A8S3W8Z1_PARAO</name>
<reference evidence="2" key="1">
    <citation type="submission" date="2021-04" db="EMBL/GenBank/DDBJ databases">
        <authorList>
            <person name="Tunstrom K."/>
        </authorList>
    </citation>
    <scope>NUCLEOTIDE SEQUENCE</scope>
</reference>
<evidence type="ECO:0000256" key="1">
    <source>
        <dbReference type="SAM" id="MobiDB-lite"/>
    </source>
</evidence>
<dbReference type="EMBL" id="CAJQZP010000212">
    <property type="protein sequence ID" value="CAG4947501.1"/>
    <property type="molecule type" value="Genomic_DNA"/>
</dbReference>
<organism evidence="2 3">
    <name type="scientific">Parnassius apollo</name>
    <name type="common">Apollo butterfly</name>
    <name type="synonym">Papilio apollo</name>
    <dbReference type="NCBI Taxonomy" id="110799"/>
    <lineage>
        <taxon>Eukaryota</taxon>
        <taxon>Metazoa</taxon>
        <taxon>Ecdysozoa</taxon>
        <taxon>Arthropoda</taxon>
        <taxon>Hexapoda</taxon>
        <taxon>Insecta</taxon>
        <taxon>Pterygota</taxon>
        <taxon>Neoptera</taxon>
        <taxon>Endopterygota</taxon>
        <taxon>Lepidoptera</taxon>
        <taxon>Glossata</taxon>
        <taxon>Ditrysia</taxon>
        <taxon>Papilionoidea</taxon>
        <taxon>Papilionidae</taxon>
        <taxon>Parnassiinae</taxon>
        <taxon>Parnassini</taxon>
        <taxon>Parnassius</taxon>
        <taxon>Parnassius</taxon>
    </lineage>
</organism>
<proteinExistence type="predicted"/>
<evidence type="ECO:0000313" key="2">
    <source>
        <dbReference type="EMBL" id="CAG4947501.1"/>
    </source>
</evidence>
<dbReference type="Proteomes" id="UP000691718">
    <property type="component" value="Unassembled WGS sequence"/>
</dbReference>
<accession>A0A8S3W8Z1</accession>
<evidence type="ECO:0000313" key="3">
    <source>
        <dbReference type="Proteomes" id="UP000691718"/>
    </source>
</evidence>
<keyword evidence="3" id="KW-1185">Reference proteome</keyword>
<gene>
    <name evidence="2" type="ORF">PAPOLLO_LOCUS3626</name>
</gene>
<protein>
    <submittedName>
        <fullName evidence="2">(apollo) hypothetical protein</fullName>
    </submittedName>
</protein>
<feature type="region of interest" description="Disordered" evidence="1">
    <location>
        <begin position="26"/>
        <end position="49"/>
    </location>
</feature>
<comment type="caution">
    <text evidence="2">The sequence shown here is derived from an EMBL/GenBank/DDBJ whole genome shotgun (WGS) entry which is preliminary data.</text>
</comment>